<dbReference type="InterPro" id="IPR005303">
    <property type="entry name" value="MOCOS_middle"/>
</dbReference>
<dbReference type="GO" id="GO:0030170">
    <property type="term" value="F:pyridoxal phosphate binding"/>
    <property type="evidence" value="ECO:0007669"/>
    <property type="project" value="InterPro"/>
</dbReference>
<dbReference type="InterPro" id="IPR005302">
    <property type="entry name" value="MoCF_Sase_C"/>
</dbReference>
<evidence type="ECO:0000259" key="1">
    <source>
        <dbReference type="PROSITE" id="PS51340"/>
    </source>
</evidence>
<reference evidence="2" key="1">
    <citation type="journal article" date="2014" name="Int. J. Syst. Evol. Microbiol.">
        <title>Complete genome sequence of Corynebacterium casei LMG S-19264T (=DSM 44701T), isolated from a smear-ripened cheese.</title>
        <authorList>
            <consortium name="US DOE Joint Genome Institute (JGI-PGF)"/>
            <person name="Walter F."/>
            <person name="Albersmeier A."/>
            <person name="Kalinowski J."/>
            <person name="Ruckert C."/>
        </authorList>
    </citation>
    <scope>NUCLEOTIDE SEQUENCE</scope>
    <source>
        <strain evidence="2">JCM 5069</strain>
    </source>
</reference>
<evidence type="ECO:0000313" key="3">
    <source>
        <dbReference type="Proteomes" id="UP000603708"/>
    </source>
</evidence>
<accession>A0A919KTZ8</accession>
<keyword evidence="3" id="KW-1185">Reference proteome</keyword>
<dbReference type="PANTHER" id="PTHR14237">
    <property type="entry name" value="MOLYBDOPTERIN COFACTOR SULFURASE MOSC"/>
    <property type="match status" value="1"/>
</dbReference>
<sequence>MSNPALASLHVYPLKAVRGHAPAETVVEPWGLAGDRRWMLIDDACRVVTQRSHPGLALVTAQPLPSGGLGLSGPGRDPLTVGVPEAHRTVMARLFGDEVELVLADEEAHAWFSAYLDADVRLVHLARPATARPVDPRYARPGETVALADGFPVLLASLSSLDALNTLIAQGAYAAEGPLPMSRFRPSAVVADAPPWAEDEWRRVTIGEVVFRAARRCGRCVVATTDQLTARRGREPLHTLARHHRFGDQLVFGRHLIPESTGTLRLGDPVTVLA</sequence>
<name>A0A919KTZ8_9ACTN</name>
<dbReference type="AlphaFoldDB" id="A0A919KTZ8"/>
<dbReference type="RefSeq" id="WP_189929575.1">
    <property type="nucleotide sequence ID" value="NZ_BNCD01000002.1"/>
</dbReference>
<dbReference type="PANTHER" id="PTHR14237:SF19">
    <property type="entry name" value="MITOCHONDRIAL AMIDOXIME REDUCING COMPONENT 1"/>
    <property type="match status" value="1"/>
</dbReference>
<dbReference type="GO" id="GO:0003824">
    <property type="term" value="F:catalytic activity"/>
    <property type="evidence" value="ECO:0007669"/>
    <property type="project" value="InterPro"/>
</dbReference>
<proteinExistence type="predicted"/>
<protein>
    <submittedName>
        <fullName evidence="2">Molybdenum cofactor biosysynthesis protein</fullName>
    </submittedName>
</protein>
<comment type="caution">
    <text evidence="2">The sequence shown here is derived from an EMBL/GenBank/DDBJ whole genome shotgun (WGS) entry which is preliminary data.</text>
</comment>
<dbReference type="EMBL" id="BNCD01000002">
    <property type="protein sequence ID" value="GHH72402.1"/>
    <property type="molecule type" value="Genomic_DNA"/>
</dbReference>
<dbReference type="PROSITE" id="PS51340">
    <property type="entry name" value="MOSC"/>
    <property type="match status" value="1"/>
</dbReference>
<evidence type="ECO:0000313" key="2">
    <source>
        <dbReference type="EMBL" id="GHH72402.1"/>
    </source>
</evidence>
<feature type="domain" description="MOSC" evidence="1">
    <location>
        <begin position="126"/>
        <end position="273"/>
    </location>
</feature>
<dbReference type="Pfam" id="PF03473">
    <property type="entry name" value="MOSC"/>
    <property type="match status" value="1"/>
</dbReference>
<dbReference type="Pfam" id="PF03476">
    <property type="entry name" value="MOSC_N"/>
    <property type="match status" value="1"/>
</dbReference>
<dbReference type="SUPFAM" id="SSF141673">
    <property type="entry name" value="MOSC N-terminal domain-like"/>
    <property type="match status" value="1"/>
</dbReference>
<organism evidence="2 3">
    <name type="scientific">Streptomyces sulfonofaciens</name>
    <dbReference type="NCBI Taxonomy" id="68272"/>
    <lineage>
        <taxon>Bacteria</taxon>
        <taxon>Bacillati</taxon>
        <taxon>Actinomycetota</taxon>
        <taxon>Actinomycetes</taxon>
        <taxon>Kitasatosporales</taxon>
        <taxon>Streptomycetaceae</taxon>
        <taxon>Streptomyces</taxon>
    </lineage>
</organism>
<dbReference type="InterPro" id="IPR011037">
    <property type="entry name" value="Pyrv_Knase-like_insert_dom_sf"/>
</dbReference>
<gene>
    <name evidence="2" type="ORF">GCM10018793_09330</name>
</gene>
<dbReference type="SUPFAM" id="SSF50800">
    <property type="entry name" value="PK beta-barrel domain-like"/>
    <property type="match status" value="1"/>
</dbReference>
<reference evidence="2" key="2">
    <citation type="submission" date="2020-09" db="EMBL/GenBank/DDBJ databases">
        <authorList>
            <person name="Sun Q."/>
            <person name="Ohkuma M."/>
        </authorList>
    </citation>
    <scope>NUCLEOTIDE SEQUENCE</scope>
    <source>
        <strain evidence="2">JCM 5069</strain>
    </source>
</reference>
<dbReference type="GO" id="GO:0030151">
    <property type="term" value="F:molybdenum ion binding"/>
    <property type="evidence" value="ECO:0007669"/>
    <property type="project" value="InterPro"/>
</dbReference>
<dbReference type="Proteomes" id="UP000603708">
    <property type="component" value="Unassembled WGS sequence"/>
</dbReference>